<dbReference type="GO" id="GO:0005886">
    <property type="term" value="C:plasma membrane"/>
    <property type="evidence" value="ECO:0007669"/>
    <property type="project" value="UniProtKB-SubCell"/>
</dbReference>
<gene>
    <name evidence="9" type="ORF">HMPREF1015_02218</name>
</gene>
<dbReference type="PATRIC" id="fig|665952.3.peg.711"/>
<feature type="transmembrane region" description="Helical" evidence="8">
    <location>
        <begin position="184"/>
        <end position="203"/>
    </location>
</feature>
<accession>G9QIC7</accession>
<comment type="subcellular location">
    <subcellularLocation>
        <location evidence="1">Cell membrane</location>
        <topology evidence="1">Multi-pass membrane protein</topology>
    </subcellularLocation>
</comment>
<organism evidence="9 10">
    <name type="scientific">Bacillus smithii 7_3_47FAA</name>
    <dbReference type="NCBI Taxonomy" id="665952"/>
    <lineage>
        <taxon>Bacteria</taxon>
        <taxon>Bacillati</taxon>
        <taxon>Bacillota</taxon>
        <taxon>Bacilli</taxon>
        <taxon>Bacillales</taxon>
        <taxon>Bacillaceae</taxon>
        <taxon>Bacillus</taxon>
    </lineage>
</organism>
<dbReference type="PANTHER" id="PTHR47019">
    <property type="entry name" value="LIPID II FLIPPASE MURJ"/>
    <property type="match status" value="1"/>
</dbReference>
<keyword evidence="2" id="KW-1003">Cell membrane</keyword>
<keyword evidence="10" id="KW-1185">Reference proteome</keyword>
<dbReference type="Pfam" id="PF03023">
    <property type="entry name" value="MurJ"/>
    <property type="match status" value="1"/>
</dbReference>
<dbReference type="GO" id="GO:0015648">
    <property type="term" value="F:lipid-linked peptidoglycan transporter activity"/>
    <property type="evidence" value="ECO:0007669"/>
    <property type="project" value="TreeGrafter"/>
</dbReference>
<feature type="transmembrane region" description="Helical" evidence="8">
    <location>
        <begin position="40"/>
        <end position="64"/>
    </location>
</feature>
<feature type="transmembrane region" description="Helical" evidence="8">
    <location>
        <begin position="85"/>
        <end position="104"/>
    </location>
</feature>
<dbReference type="PANTHER" id="PTHR47019:SF1">
    <property type="entry name" value="LIPID II FLIPPASE MURJ"/>
    <property type="match status" value="1"/>
</dbReference>
<feature type="transmembrane region" description="Helical" evidence="8">
    <location>
        <begin position="263"/>
        <end position="285"/>
    </location>
</feature>
<feature type="transmembrane region" description="Helical" evidence="8">
    <location>
        <begin position="432"/>
        <end position="453"/>
    </location>
</feature>
<evidence type="ECO:0000313" key="9">
    <source>
        <dbReference type="EMBL" id="EHL79098.1"/>
    </source>
</evidence>
<dbReference type="Proteomes" id="UP000011747">
    <property type="component" value="Unassembled WGS sequence"/>
</dbReference>
<evidence type="ECO:0000256" key="7">
    <source>
        <dbReference type="ARBA" id="ARBA00023136"/>
    </source>
</evidence>
<dbReference type="PRINTS" id="PR01806">
    <property type="entry name" value="VIRFACTRMVIN"/>
</dbReference>
<dbReference type="GO" id="GO:0009252">
    <property type="term" value="P:peptidoglycan biosynthetic process"/>
    <property type="evidence" value="ECO:0007669"/>
    <property type="project" value="UniProtKB-KW"/>
</dbReference>
<feature type="transmembrane region" description="Helical" evidence="8">
    <location>
        <begin position="158"/>
        <end position="178"/>
    </location>
</feature>
<feature type="transmembrane region" description="Helical" evidence="8">
    <location>
        <begin position="223"/>
        <end position="243"/>
    </location>
</feature>
<feature type="transmembrane region" description="Helical" evidence="8">
    <location>
        <begin position="297"/>
        <end position="320"/>
    </location>
</feature>
<evidence type="ECO:0000256" key="2">
    <source>
        <dbReference type="ARBA" id="ARBA00022475"/>
    </source>
</evidence>
<dbReference type="RefSeq" id="WP_003352991.1">
    <property type="nucleotide sequence ID" value="NZ_JH414743.1"/>
</dbReference>
<proteinExistence type="predicted"/>
<feature type="transmembrane region" description="Helical" evidence="8">
    <location>
        <begin position="124"/>
        <end position="146"/>
    </location>
</feature>
<evidence type="ECO:0000256" key="8">
    <source>
        <dbReference type="SAM" id="Phobius"/>
    </source>
</evidence>
<dbReference type="HOGENOM" id="CLU_006797_4_1_9"/>
<keyword evidence="5" id="KW-0573">Peptidoglycan synthesis</keyword>
<dbReference type="GO" id="GO:0008360">
    <property type="term" value="P:regulation of cell shape"/>
    <property type="evidence" value="ECO:0007669"/>
    <property type="project" value="UniProtKB-KW"/>
</dbReference>
<protein>
    <submittedName>
        <fullName evidence="9">Integral membrane protein MviN</fullName>
    </submittedName>
</protein>
<name>G9QIC7_9BACI</name>
<feature type="transmembrane region" description="Helical" evidence="8">
    <location>
        <begin position="373"/>
        <end position="393"/>
    </location>
</feature>
<keyword evidence="6 8" id="KW-1133">Transmembrane helix</keyword>
<dbReference type="AlphaFoldDB" id="G9QIC7"/>
<reference evidence="9 10" key="1">
    <citation type="submission" date="2011-09" db="EMBL/GenBank/DDBJ databases">
        <title>The Genome Sequence of Bacillus smithii 7_3_47FAA.</title>
        <authorList>
            <consortium name="The Broad Institute Genome Sequencing Platform"/>
            <person name="Earl A."/>
            <person name="Ward D."/>
            <person name="Feldgarden M."/>
            <person name="Gevers D."/>
            <person name="Daigneault M."/>
            <person name="Strauss J."/>
            <person name="Allen-Vercoe E."/>
            <person name="Young S.K."/>
            <person name="Zeng Q."/>
            <person name="Gargeya S."/>
            <person name="Fitzgerald M."/>
            <person name="Haas B."/>
            <person name="Abouelleil A."/>
            <person name="Alvarado L."/>
            <person name="Arachchi H.M."/>
            <person name="Berlin A."/>
            <person name="Brown A."/>
            <person name="Chapman S.B."/>
            <person name="Chen Z."/>
            <person name="Dunbar C."/>
            <person name="Freedman E."/>
            <person name="Gearin G."/>
            <person name="Goldberg J."/>
            <person name="Griggs A."/>
            <person name="Gujja S."/>
            <person name="Heiman D."/>
            <person name="Howarth C."/>
            <person name="Larson L."/>
            <person name="Lui A."/>
            <person name="MacDonald P.J.P."/>
            <person name="Montmayeur A."/>
            <person name="Murphy C."/>
            <person name="Neiman D."/>
            <person name="Pearson M."/>
            <person name="Priest M."/>
            <person name="Roberts A."/>
            <person name="Saif S."/>
            <person name="Shea T."/>
            <person name="Shenoy N."/>
            <person name="Sisk P."/>
            <person name="Stolte C."/>
            <person name="Sykes S."/>
            <person name="Wortman J."/>
            <person name="Nusbaum C."/>
            <person name="Birren B."/>
        </authorList>
    </citation>
    <scope>NUCLEOTIDE SEQUENCE [LARGE SCALE GENOMIC DNA]</scope>
    <source>
        <strain evidence="9 10">7_3_47FAA</strain>
    </source>
</reference>
<dbReference type="InterPro" id="IPR004268">
    <property type="entry name" value="MurJ"/>
</dbReference>
<feature type="transmembrane region" description="Helical" evidence="8">
    <location>
        <begin position="340"/>
        <end position="361"/>
    </location>
</feature>
<sequence>MSLKKTAIWLTILAFIVKLSGFLRESIIAREFGVSHLTDGYILAFSFISLAMDMISGGFNNVFLPLYVSHFKMNAKQTERNANGVMNFTALLFLVITVIGYFFVPDIVPFIYGHMAPQTEKVAVAITQFFFLFMSLVALSGILDSYLQAHRVFVPSQFAKLVQPLTSALFALVFSSYWGINSLAYGFIIGTFIGVVIQFSYLYRTGFRWQPTLHVDATFRKTFLVLLIPSLLNSVVSQTNLFVDKAFASSIPGAATYLNYASLMTSVPHNIYATSIAAIIFTLLSEQLDDPEKFQDIFYTGMQISLVTLLPITAGIYLVGQEAIAFLFQRGKFTAMDTHYTYMALVCFLPIIVTQGMQYIVSKAMYALGKTKIIFRVTVTTILLNALLDWILIKPLGYKGLALSSSIVSFYYLIVTAIVIYKDFHPSQKVRLFRLIVKALPPTIVMSVVLIAIKETLPLYHLYPLWQILILVPLGVVFYVAGLYLFYREGFYQMLNFLKRKKRAV</sequence>
<feature type="transmembrane region" description="Helical" evidence="8">
    <location>
        <begin position="465"/>
        <end position="487"/>
    </location>
</feature>
<evidence type="ECO:0000256" key="5">
    <source>
        <dbReference type="ARBA" id="ARBA00022984"/>
    </source>
</evidence>
<keyword evidence="4" id="KW-0133">Cell shape</keyword>
<evidence type="ECO:0000256" key="1">
    <source>
        <dbReference type="ARBA" id="ARBA00004651"/>
    </source>
</evidence>
<keyword evidence="7 8" id="KW-0472">Membrane</keyword>
<evidence type="ECO:0000256" key="3">
    <source>
        <dbReference type="ARBA" id="ARBA00022692"/>
    </source>
</evidence>
<dbReference type="EMBL" id="ACWF01000032">
    <property type="protein sequence ID" value="EHL79098.1"/>
    <property type="molecule type" value="Genomic_DNA"/>
</dbReference>
<dbReference type="GO" id="GO:0034204">
    <property type="term" value="P:lipid translocation"/>
    <property type="evidence" value="ECO:0007669"/>
    <property type="project" value="TreeGrafter"/>
</dbReference>
<evidence type="ECO:0000313" key="10">
    <source>
        <dbReference type="Proteomes" id="UP000011747"/>
    </source>
</evidence>
<comment type="caution">
    <text evidence="9">The sequence shown here is derived from an EMBL/GenBank/DDBJ whole genome shotgun (WGS) entry which is preliminary data.</text>
</comment>
<dbReference type="InterPro" id="IPR051050">
    <property type="entry name" value="Lipid_II_flippase_MurJ/MviN"/>
</dbReference>
<evidence type="ECO:0000256" key="6">
    <source>
        <dbReference type="ARBA" id="ARBA00022989"/>
    </source>
</evidence>
<feature type="transmembrane region" description="Helical" evidence="8">
    <location>
        <begin position="399"/>
        <end position="420"/>
    </location>
</feature>
<keyword evidence="3 8" id="KW-0812">Transmembrane</keyword>
<evidence type="ECO:0000256" key="4">
    <source>
        <dbReference type="ARBA" id="ARBA00022960"/>
    </source>
</evidence>